<dbReference type="OrthoDB" id="6133115at2759"/>
<evidence type="ECO:0000313" key="3">
    <source>
        <dbReference type="Proteomes" id="UP000507470"/>
    </source>
</evidence>
<dbReference type="InterPro" id="IPR002589">
    <property type="entry name" value="Macro_dom"/>
</dbReference>
<reference evidence="2 3" key="1">
    <citation type="submission" date="2020-06" db="EMBL/GenBank/DDBJ databases">
        <authorList>
            <person name="Li R."/>
            <person name="Bekaert M."/>
        </authorList>
    </citation>
    <scope>NUCLEOTIDE SEQUENCE [LARGE SCALE GENOMIC DNA]</scope>
    <source>
        <strain evidence="3">wild</strain>
    </source>
</reference>
<evidence type="ECO:0000259" key="1">
    <source>
        <dbReference type="PROSITE" id="PS51154"/>
    </source>
</evidence>
<evidence type="ECO:0000313" key="2">
    <source>
        <dbReference type="EMBL" id="CAC5372654.1"/>
    </source>
</evidence>
<feature type="domain" description="Macro" evidence="1">
    <location>
        <begin position="298"/>
        <end position="417"/>
    </location>
</feature>
<protein>
    <recommendedName>
        <fullName evidence="1">Macro domain-containing protein</fullName>
    </recommendedName>
</protein>
<keyword evidence="3" id="KW-1185">Reference proteome</keyword>
<dbReference type="AlphaFoldDB" id="A0A6J8AR23"/>
<proteinExistence type="predicted"/>
<dbReference type="PROSITE" id="PS51154">
    <property type="entry name" value="MACRO"/>
    <property type="match status" value="1"/>
</dbReference>
<organism evidence="2 3">
    <name type="scientific">Mytilus coruscus</name>
    <name type="common">Sea mussel</name>
    <dbReference type="NCBI Taxonomy" id="42192"/>
    <lineage>
        <taxon>Eukaryota</taxon>
        <taxon>Metazoa</taxon>
        <taxon>Spiralia</taxon>
        <taxon>Lophotrochozoa</taxon>
        <taxon>Mollusca</taxon>
        <taxon>Bivalvia</taxon>
        <taxon>Autobranchia</taxon>
        <taxon>Pteriomorphia</taxon>
        <taxon>Mytilida</taxon>
        <taxon>Mytiloidea</taxon>
        <taxon>Mytilidae</taxon>
        <taxon>Mytilinae</taxon>
        <taxon>Mytilus</taxon>
    </lineage>
</organism>
<name>A0A6J8AR23_MYTCO</name>
<gene>
    <name evidence="2" type="ORF">MCOR_10679</name>
</gene>
<accession>A0A6J8AR23</accession>
<dbReference type="Proteomes" id="UP000507470">
    <property type="component" value="Unassembled WGS sequence"/>
</dbReference>
<dbReference type="SUPFAM" id="SSF52949">
    <property type="entry name" value="Macro domain-like"/>
    <property type="match status" value="1"/>
</dbReference>
<dbReference type="EMBL" id="CACVKT020001861">
    <property type="protein sequence ID" value="CAC5372654.1"/>
    <property type="molecule type" value="Genomic_DNA"/>
</dbReference>
<sequence>MKKHIMIFTGLTSHVNAAKVKMFEQIQEITSATAGKFSVGYIEFLKIPEVKSYVGQQMKQKGVLGVWNVEEGNIITMYSLSDEGAVTACDVLKKSIIEAPIDLDDKQCALIGTPILNEEFKTVEMEYQKALVKIVVADTKTIYIYQTSAEDEGIVKEKVSDIFFRHAVSEEKLQLPSSELRLLQEQYKSEISTLKKQFANNHVTLNIDNICVFIRGNSKGVKDAKQKIDDILRTIYRKKYTLKKAGIVKHMKSEQGQTKISQVEKRNKVVIQLQTGEDSDDEDNRGQAQPISPRKTCTEIALCTTHTGQTITIVVGDITELDVDVIVNAANKDLQHVGGLAKVIVDKVSGVFVLVGLEIDLSPVYTQLMTLNTHTSSLDKVITVEDIPKTPDSSSLELEDDLELRILPQHLNSIGFI</sequence>
<dbReference type="Gene3D" id="3.40.220.10">
    <property type="entry name" value="Leucine Aminopeptidase, subunit E, domain 1"/>
    <property type="match status" value="1"/>
</dbReference>
<dbReference type="InterPro" id="IPR043472">
    <property type="entry name" value="Macro_dom-like"/>
</dbReference>